<evidence type="ECO:0000256" key="6">
    <source>
        <dbReference type="SAM" id="Phobius"/>
    </source>
</evidence>
<reference evidence="7 8" key="1">
    <citation type="submission" date="2016-10" db="EMBL/GenBank/DDBJ databases">
        <authorList>
            <person name="de Groot N.N."/>
        </authorList>
    </citation>
    <scope>NUCLEOTIDE SEQUENCE [LARGE SCALE GENOMIC DNA]</scope>
    <source>
        <strain evidence="7 8">DSM 7343</strain>
    </source>
</reference>
<keyword evidence="3 6" id="KW-0812">Transmembrane</keyword>
<dbReference type="GO" id="GO:0015360">
    <property type="term" value="F:acetate:proton symporter activity"/>
    <property type="evidence" value="ECO:0007669"/>
    <property type="project" value="TreeGrafter"/>
</dbReference>
<evidence type="ECO:0000313" key="8">
    <source>
        <dbReference type="Proteomes" id="UP000199409"/>
    </source>
</evidence>
<name>A0A1H3XF69_9BACT</name>
<evidence type="ECO:0000256" key="4">
    <source>
        <dbReference type="ARBA" id="ARBA00022989"/>
    </source>
</evidence>
<dbReference type="PANTHER" id="PTHR30178:SF3">
    <property type="entry name" value="SUCCINATE-ACETATE_PROTON SYMPORTER SATP"/>
    <property type="match status" value="1"/>
</dbReference>
<dbReference type="RefSeq" id="WP_175498264.1">
    <property type="nucleotide sequence ID" value="NZ_FNQN01000002.1"/>
</dbReference>
<evidence type="ECO:0000256" key="3">
    <source>
        <dbReference type="ARBA" id="ARBA00022692"/>
    </source>
</evidence>
<feature type="transmembrane region" description="Helical" evidence="6">
    <location>
        <begin position="152"/>
        <end position="175"/>
    </location>
</feature>
<dbReference type="AlphaFoldDB" id="A0A1H3XF69"/>
<keyword evidence="8" id="KW-1185">Reference proteome</keyword>
<protein>
    <submittedName>
        <fullName evidence="7">Succinate-acetate transporter protein</fullName>
    </submittedName>
</protein>
<dbReference type="GO" id="GO:0005886">
    <property type="term" value="C:plasma membrane"/>
    <property type="evidence" value="ECO:0007669"/>
    <property type="project" value="TreeGrafter"/>
</dbReference>
<dbReference type="NCBIfam" id="NF038013">
    <property type="entry name" value="AceTr_1"/>
    <property type="match status" value="1"/>
</dbReference>
<dbReference type="GO" id="GO:0071422">
    <property type="term" value="P:succinate transmembrane transport"/>
    <property type="evidence" value="ECO:0007669"/>
    <property type="project" value="TreeGrafter"/>
</dbReference>
<dbReference type="InterPro" id="IPR047623">
    <property type="entry name" value="SatP"/>
</dbReference>
<organism evidence="7 8">
    <name type="scientific">Desulfuromusa kysingii</name>
    <dbReference type="NCBI Taxonomy" id="37625"/>
    <lineage>
        <taxon>Bacteria</taxon>
        <taxon>Pseudomonadati</taxon>
        <taxon>Thermodesulfobacteriota</taxon>
        <taxon>Desulfuromonadia</taxon>
        <taxon>Desulfuromonadales</taxon>
        <taxon>Geopsychrobacteraceae</taxon>
        <taxon>Desulfuromusa</taxon>
    </lineage>
</organism>
<dbReference type="STRING" id="37625.SAMN05660420_00924"/>
<dbReference type="EMBL" id="FNQN01000002">
    <property type="protein sequence ID" value="SDZ97314.1"/>
    <property type="molecule type" value="Genomic_DNA"/>
</dbReference>
<evidence type="ECO:0000256" key="1">
    <source>
        <dbReference type="ARBA" id="ARBA00004141"/>
    </source>
</evidence>
<feature type="transmembrane region" description="Helical" evidence="6">
    <location>
        <begin position="16"/>
        <end position="35"/>
    </location>
</feature>
<proteinExistence type="inferred from homology"/>
<evidence type="ECO:0000256" key="2">
    <source>
        <dbReference type="ARBA" id="ARBA00005587"/>
    </source>
</evidence>
<feature type="transmembrane region" description="Helical" evidence="6">
    <location>
        <begin position="100"/>
        <end position="117"/>
    </location>
</feature>
<feature type="transmembrane region" description="Helical" evidence="6">
    <location>
        <begin position="41"/>
        <end position="58"/>
    </location>
</feature>
<feature type="transmembrane region" description="Helical" evidence="6">
    <location>
        <begin position="67"/>
        <end position="88"/>
    </location>
</feature>
<dbReference type="InterPro" id="IPR000791">
    <property type="entry name" value="Gpr1/Fun34/SatP-like"/>
</dbReference>
<sequence>MTDYYSPEQKRLPRSGLLALAMSLMAYVVCMSGLFESSATLIGIVLLVTGAIQILIGMRSQQQGHPYAAATLLPFGMFWLSIIGYEIFPRIGIGLPPNAVAMFSYLSIWSLFVAILFLRSFRQRLAMQYLYGTMMVCLMALSLDQLREDSVFLAIGCVFGLFSALVAAYVALLALPE</sequence>
<feature type="transmembrane region" description="Helical" evidence="6">
    <location>
        <begin position="129"/>
        <end position="146"/>
    </location>
</feature>
<accession>A0A1H3XF69</accession>
<dbReference type="PANTHER" id="PTHR30178">
    <property type="entry name" value="INNER MEMBRANE PROTEIN YAAH"/>
    <property type="match status" value="1"/>
</dbReference>
<dbReference type="Pfam" id="PF01184">
    <property type="entry name" value="Gpr1_Fun34_YaaH"/>
    <property type="match status" value="1"/>
</dbReference>
<evidence type="ECO:0000256" key="5">
    <source>
        <dbReference type="ARBA" id="ARBA00023136"/>
    </source>
</evidence>
<evidence type="ECO:0000313" key="7">
    <source>
        <dbReference type="EMBL" id="SDZ97314.1"/>
    </source>
</evidence>
<comment type="subcellular location">
    <subcellularLocation>
        <location evidence="1">Membrane</location>
        <topology evidence="1">Multi-pass membrane protein</topology>
    </subcellularLocation>
</comment>
<comment type="similarity">
    <text evidence="2">Belongs to the acetate uptake transporter (AceTr) (TC 2.A.96) family.</text>
</comment>
<keyword evidence="4 6" id="KW-1133">Transmembrane helix</keyword>
<keyword evidence="5 6" id="KW-0472">Membrane</keyword>
<gene>
    <name evidence="7" type="ORF">SAMN05660420_00924</name>
</gene>
<dbReference type="Proteomes" id="UP000199409">
    <property type="component" value="Unassembled WGS sequence"/>
</dbReference>